<evidence type="ECO:0000256" key="4">
    <source>
        <dbReference type="ARBA" id="ARBA00023125"/>
    </source>
</evidence>
<dbReference type="InterPro" id="IPR022042">
    <property type="entry name" value="snRNA-activating_su3"/>
</dbReference>
<feature type="compositionally biased region" description="Low complexity" evidence="7">
    <location>
        <begin position="124"/>
        <end position="135"/>
    </location>
</feature>
<reference evidence="9" key="1">
    <citation type="submission" date="2016-06" db="EMBL/GenBank/DDBJ databases">
        <title>First high quality genome sequence of Plasmodium coatneyi using continuous long reads from single molecule, real-time sequencing.</title>
        <authorList>
            <person name="Chien J.-T."/>
            <person name="Pakala S.B."/>
            <person name="Geraldo J.A."/>
            <person name="Lapp S.A."/>
            <person name="Barnwell J.W."/>
            <person name="Kissinger J.C."/>
            <person name="Galinski M.R."/>
            <person name="Humphrey J.C."/>
        </authorList>
    </citation>
    <scope>NUCLEOTIDE SEQUENCE [LARGE SCALE GENOMIC DNA]</scope>
    <source>
        <strain evidence="9">Hackeri</strain>
    </source>
</reference>
<proteinExistence type="inferred from homology"/>
<evidence type="ECO:0000256" key="5">
    <source>
        <dbReference type="ARBA" id="ARBA00023163"/>
    </source>
</evidence>
<dbReference type="GO" id="GO:0005634">
    <property type="term" value="C:nucleus"/>
    <property type="evidence" value="ECO:0007669"/>
    <property type="project" value="UniProtKB-SubCell"/>
</dbReference>
<dbReference type="GO" id="GO:0000978">
    <property type="term" value="F:RNA polymerase II cis-regulatory region sequence-specific DNA binding"/>
    <property type="evidence" value="ECO:0007669"/>
    <property type="project" value="TreeGrafter"/>
</dbReference>
<keyword evidence="4" id="KW-0238">DNA-binding</keyword>
<sequence>MDERNDRSVSLPIPHFPIKLLFETDEYDFYRIKQREREEGHSKGKGVGPTLREGGTSSLGSDHGSETESDNERLFMSYLKNIAKRDTSNRRNRGGKKSCNGNTCNSSRQSSVERRGGIKCTKQSSGEEPGEESSSQVVTLSRRPHDDNELAPRQPCHIFEKHPDLPISKELRREWIYHTPAGAFIPMKVRLNDFQEECERVKRRLQGGAPDLANPDDPISKEKEATLYDPLIEALKSGVRSPNVAEIINHIVNHNCKNWQQKVDLEALRKEADNSKKERVLNRTKCFVEWLPRTEKNAFSKYQIIAKLKRKTLSKTFKLVCDFNNSLLKGVYINQNLINTLYAGQGKSYLLGSSMKNLSSKDTFIISVSFYHPIRGIKIAEYEILSWQTLADLTDVFFCFDSSNYGLPQFEGSLYYIDGVLYPDLRSPNALDYSTCILDFYKKKKENNFIRPPYRVLQHKAIMGEMQIPLYQKCCFLHQGNCEHRIIFNNIRQYNSLRDKEFAKYPLRTFKPNIAKKFCLCCHKNFAQKIVLDCYLFKENPSYICNCCFDLFLLDGEGNPIDAIMKHFEYIDEV</sequence>
<dbReference type="EMBL" id="CP016250">
    <property type="protein sequence ID" value="ANQ09483.1"/>
    <property type="molecule type" value="Genomic_DNA"/>
</dbReference>
<dbReference type="Proteomes" id="UP000092716">
    <property type="component" value="Chromosome 12"/>
</dbReference>
<keyword evidence="6" id="KW-0539">Nucleus</keyword>
<accession>A0A1B1E3A5</accession>
<evidence type="ECO:0008006" key="10">
    <source>
        <dbReference type="Google" id="ProtNLM"/>
    </source>
</evidence>
<evidence type="ECO:0000256" key="2">
    <source>
        <dbReference type="ARBA" id="ARBA00010410"/>
    </source>
</evidence>
<keyword evidence="5" id="KW-0804">Transcription</keyword>
<organism evidence="8 9">
    <name type="scientific">Plasmodium coatneyi</name>
    <dbReference type="NCBI Taxonomy" id="208452"/>
    <lineage>
        <taxon>Eukaryota</taxon>
        <taxon>Sar</taxon>
        <taxon>Alveolata</taxon>
        <taxon>Apicomplexa</taxon>
        <taxon>Aconoidasida</taxon>
        <taxon>Haemosporida</taxon>
        <taxon>Plasmodiidae</taxon>
        <taxon>Plasmodium</taxon>
    </lineage>
</organism>
<protein>
    <recommendedName>
        <fullName evidence="10">snRNA-activating protein complex subunit 3</fullName>
    </recommendedName>
</protein>
<dbReference type="AlphaFoldDB" id="A0A1B1E3A5"/>
<evidence type="ECO:0000313" key="8">
    <source>
        <dbReference type="EMBL" id="ANQ09483.1"/>
    </source>
</evidence>
<evidence type="ECO:0000313" key="9">
    <source>
        <dbReference type="Proteomes" id="UP000092716"/>
    </source>
</evidence>
<feature type="compositionally biased region" description="Polar residues" evidence="7">
    <location>
        <begin position="99"/>
        <end position="110"/>
    </location>
</feature>
<evidence type="ECO:0000256" key="6">
    <source>
        <dbReference type="ARBA" id="ARBA00023242"/>
    </source>
</evidence>
<dbReference type="Pfam" id="PF12251">
    <property type="entry name" value="SNAPC3"/>
    <property type="match status" value="1"/>
</dbReference>
<feature type="compositionally biased region" description="Basic and acidic residues" evidence="7">
    <location>
        <begin position="63"/>
        <end position="73"/>
    </location>
</feature>
<dbReference type="GO" id="GO:0003681">
    <property type="term" value="F:bent DNA binding"/>
    <property type="evidence" value="ECO:0007669"/>
    <property type="project" value="TreeGrafter"/>
</dbReference>
<evidence type="ECO:0000256" key="1">
    <source>
        <dbReference type="ARBA" id="ARBA00004123"/>
    </source>
</evidence>
<evidence type="ECO:0000256" key="7">
    <source>
        <dbReference type="SAM" id="MobiDB-lite"/>
    </source>
</evidence>
<dbReference type="GO" id="GO:0019185">
    <property type="term" value="C:snRNA-activating protein complex"/>
    <property type="evidence" value="ECO:0007669"/>
    <property type="project" value="TreeGrafter"/>
</dbReference>
<dbReference type="GO" id="GO:0001006">
    <property type="term" value="F:RNA polymerase III type 3 promoter sequence-specific DNA binding"/>
    <property type="evidence" value="ECO:0007669"/>
    <property type="project" value="TreeGrafter"/>
</dbReference>
<dbReference type="PANTHER" id="PTHR13421">
    <property type="entry name" value="SNRNA-ACTIVATING PROTEIN COMPLEX SUBUNIT 3"/>
    <property type="match status" value="1"/>
</dbReference>
<dbReference type="GO" id="GO:0042795">
    <property type="term" value="P:snRNA transcription by RNA polymerase II"/>
    <property type="evidence" value="ECO:0007669"/>
    <property type="project" value="TreeGrafter"/>
</dbReference>
<evidence type="ECO:0000256" key="3">
    <source>
        <dbReference type="ARBA" id="ARBA00023015"/>
    </source>
</evidence>
<comment type="subcellular location">
    <subcellularLocation>
        <location evidence="1">Nucleus</location>
    </subcellularLocation>
</comment>
<feature type="region of interest" description="Disordered" evidence="7">
    <location>
        <begin position="33"/>
        <end position="154"/>
    </location>
</feature>
<keyword evidence="3" id="KW-0805">Transcription regulation</keyword>
<dbReference type="KEGG" id="pcot:PCOAH_00045060"/>
<dbReference type="PANTHER" id="PTHR13421:SF16">
    <property type="entry name" value="SNRNA-ACTIVATING PROTEIN COMPLEX SUBUNIT 3"/>
    <property type="match status" value="1"/>
</dbReference>
<feature type="compositionally biased region" description="Basic and acidic residues" evidence="7">
    <location>
        <begin position="33"/>
        <end position="42"/>
    </location>
</feature>
<comment type="similarity">
    <text evidence="2">Belongs to the SNAPC3/SRD2 family.</text>
</comment>
<dbReference type="OrthoDB" id="46583at2759"/>
<dbReference type="GeneID" id="30911237"/>
<keyword evidence="9" id="KW-1185">Reference proteome</keyword>
<dbReference type="RefSeq" id="XP_019916178.1">
    <property type="nucleotide sequence ID" value="XM_020061290.1"/>
</dbReference>
<dbReference type="GO" id="GO:0001046">
    <property type="term" value="F:core promoter sequence-specific DNA binding"/>
    <property type="evidence" value="ECO:0007669"/>
    <property type="project" value="TreeGrafter"/>
</dbReference>
<dbReference type="GO" id="GO:0042796">
    <property type="term" value="P:snRNA transcription by RNA polymerase III"/>
    <property type="evidence" value="ECO:0007669"/>
    <property type="project" value="TreeGrafter"/>
</dbReference>
<name>A0A1B1E3A5_9APIC</name>
<dbReference type="VEuPathDB" id="PlasmoDB:PCOAH_00045060"/>
<gene>
    <name evidence="8" type="ORF">PCOAH_00045060</name>
</gene>